<keyword evidence="7 10" id="KW-0443">Lipid metabolism</keyword>
<keyword evidence="8 10" id="KW-0472">Membrane</keyword>
<protein>
    <recommendedName>
        <fullName evidence="10">Elongation of very long chain fatty acids protein</fullName>
        <ecNumber evidence="10">2.3.1.199</ecNumber>
    </recommendedName>
    <alternativeName>
        <fullName evidence="10">Very-long-chain 3-oxoacyl-CoA synthase</fullName>
    </alternativeName>
</protein>
<evidence type="ECO:0000256" key="3">
    <source>
        <dbReference type="ARBA" id="ARBA00022679"/>
    </source>
</evidence>
<dbReference type="AlphaFoldDB" id="A0A9N9MC39"/>
<reference evidence="11" key="1">
    <citation type="submission" date="2022-01" db="EMBL/GenBank/DDBJ databases">
        <authorList>
            <person name="King R."/>
        </authorList>
    </citation>
    <scope>NUCLEOTIDE SEQUENCE</scope>
</reference>
<evidence type="ECO:0000313" key="11">
    <source>
        <dbReference type="EMBL" id="CAG9760042.1"/>
    </source>
</evidence>
<dbReference type="InterPro" id="IPR002076">
    <property type="entry name" value="ELO_fam"/>
</dbReference>
<feature type="transmembrane region" description="Helical" evidence="10">
    <location>
        <begin position="166"/>
        <end position="185"/>
    </location>
</feature>
<dbReference type="OrthoDB" id="434092at2759"/>
<evidence type="ECO:0000256" key="2">
    <source>
        <dbReference type="ARBA" id="ARBA00022516"/>
    </source>
</evidence>
<keyword evidence="6 10" id="KW-1133">Transmembrane helix</keyword>
<evidence type="ECO:0000256" key="6">
    <source>
        <dbReference type="ARBA" id="ARBA00022989"/>
    </source>
</evidence>
<dbReference type="GO" id="GO:0019367">
    <property type="term" value="P:fatty acid elongation, saturated fatty acid"/>
    <property type="evidence" value="ECO:0007669"/>
    <property type="project" value="TreeGrafter"/>
</dbReference>
<feature type="transmembrane region" description="Helical" evidence="10">
    <location>
        <begin position="233"/>
        <end position="255"/>
    </location>
</feature>
<organism evidence="11 12">
    <name type="scientific">Ceutorhynchus assimilis</name>
    <name type="common">cabbage seed weevil</name>
    <dbReference type="NCBI Taxonomy" id="467358"/>
    <lineage>
        <taxon>Eukaryota</taxon>
        <taxon>Metazoa</taxon>
        <taxon>Ecdysozoa</taxon>
        <taxon>Arthropoda</taxon>
        <taxon>Hexapoda</taxon>
        <taxon>Insecta</taxon>
        <taxon>Pterygota</taxon>
        <taxon>Neoptera</taxon>
        <taxon>Endopterygota</taxon>
        <taxon>Coleoptera</taxon>
        <taxon>Polyphaga</taxon>
        <taxon>Cucujiformia</taxon>
        <taxon>Curculionidae</taxon>
        <taxon>Ceutorhynchinae</taxon>
        <taxon>Ceutorhynchus</taxon>
    </lineage>
</organism>
<evidence type="ECO:0000256" key="7">
    <source>
        <dbReference type="ARBA" id="ARBA00023098"/>
    </source>
</evidence>
<comment type="catalytic activity">
    <reaction evidence="10">
        <text>a very-long-chain acyl-CoA + malonyl-CoA + H(+) = a very-long-chain 3-oxoacyl-CoA + CO2 + CoA</text>
        <dbReference type="Rhea" id="RHEA:32727"/>
        <dbReference type="ChEBI" id="CHEBI:15378"/>
        <dbReference type="ChEBI" id="CHEBI:16526"/>
        <dbReference type="ChEBI" id="CHEBI:57287"/>
        <dbReference type="ChEBI" id="CHEBI:57384"/>
        <dbReference type="ChEBI" id="CHEBI:90725"/>
        <dbReference type="ChEBI" id="CHEBI:90736"/>
        <dbReference type="EC" id="2.3.1.199"/>
    </reaction>
</comment>
<name>A0A9N9MC39_9CUCU</name>
<keyword evidence="2 10" id="KW-0444">Lipid biosynthesis</keyword>
<proteinExistence type="inferred from homology"/>
<dbReference type="GO" id="GO:0034625">
    <property type="term" value="P:fatty acid elongation, monounsaturated fatty acid"/>
    <property type="evidence" value="ECO:0007669"/>
    <property type="project" value="TreeGrafter"/>
</dbReference>
<dbReference type="Proteomes" id="UP001152799">
    <property type="component" value="Chromosome 1"/>
</dbReference>
<feature type="transmembrane region" description="Helical" evidence="10">
    <location>
        <begin position="63"/>
        <end position="79"/>
    </location>
</feature>
<evidence type="ECO:0000313" key="12">
    <source>
        <dbReference type="Proteomes" id="UP001152799"/>
    </source>
</evidence>
<evidence type="ECO:0000256" key="4">
    <source>
        <dbReference type="ARBA" id="ARBA00022692"/>
    </source>
</evidence>
<dbReference type="EC" id="2.3.1.199" evidence="10"/>
<dbReference type="EMBL" id="OU892277">
    <property type="protein sequence ID" value="CAG9760042.1"/>
    <property type="molecule type" value="Genomic_DNA"/>
</dbReference>
<dbReference type="GO" id="GO:0009922">
    <property type="term" value="F:fatty acid elongase activity"/>
    <property type="evidence" value="ECO:0007669"/>
    <property type="project" value="UniProtKB-EC"/>
</dbReference>
<gene>
    <name evidence="11" type="ORF">CEUTPL_LOCUS778</name>
</gene>
<evidence type="ECO:0000256" key="5">
    <source>
        <dbReference type="ARBA" id="ARBA00022832"/>
    </source>
</evidence>
<evidence type="ECO:0000256" key="1">
    <source>
        <dbReference type="ARBA" id="ARBA00004141"/>
    </source>
</evidence>
<keyword evidence="4 10" id="KW-0812">Transmembrane</keyword>
<comment type="similarity">
    <text evidence="10">Belongs to the ELO family.</text>
</comment>
<keyword evidence="3 10" id="KW-0808">Transferase</keyword>
<dbReference type="GO" id="GO:0042761">
    <property type="term" value="P:very long-chain fatty acid biosynthetic process"/>
    <property type="evidence" value="ECO:0007669"/>
    <property type="project" value="TreeGrafter"/>
</dbReference>
<evidence type="ECO:0000256" key="10">
    <source>
        <dbReference type="RuleBase" id="RU361115"/>
    </source>
</evidence>
<feature type="transmembrane region" description="Helical" evidence="10">
    <location>
        <begin position="23"/>
        <end position="42"/>
    </location>
</feature>
<dbReference type="PANTHER" id="PTHR11157:SF28">
    <property type="entry name" value="ELONGATION OF VERY LONG CHAIN FATTY ACIDS PROTEIN"/>
    <property type="match status" value="1"/>
</dbReference>
<dbReference type="GO" id="GO:0034626">
    <property type="term" value="P:fatty acid elongation, polyunsaturated fatty acid"/>
    <property type="evidence" value="ECO:0007669"/>
    <property type="project" value="TreeGrafter"/>
</dbReference>
<evidence type="ECO:0000256" key="9">
    <source>
        <dbReference type="ARBA" id="ARBA00023160"/>
    </source>
</evidence>
<dbReference type="GO" id="GO:0005789">
    <property type="term" value="C:endoplasmic reticulum membrane"/>
    <property type="evidence" value="ECO:0007669"/>
    <property type="project" value="TreeGrafter"/>
</dbReference>
<sequence length="316" mass="36189">MASVLRWYNSFMLEYQDELTKDWIMVGSLGKLLLLLIAYVTFCTKIGPKFMKDRKPFKLARTIQLYNIFQVLANIYLVHEGLSSGWFTSYNFQCEPVDYTGSPSAHRMRSAVWFYYIIKLTDLLDTVFFVLRKKYNQVTFLHMYHHSLMPICSYIGVTFVPGGHGSLLGVCNAFVHIVLYSYYFLASLGPEMQKYLWWKKHVTKLQLVQFLIILVHNVQVLPRECNYPKVFNVLLAIQAGYFIYLFGSFYVRAYIEKKPQPTIIKDSTGKTEKNGNTILPNGTIANGEVNGYIANGVLNGHVSNGNSISNGKSKTN</sequence>
<comment type="subcellular location">
    <subcellularLocation>
        <location evidence="1">Membrane</location>
        <topology evidence="1">Multi-pass membrane protein</topology>
    </subcellularLocation>
</comment>
<feature type="transmembrane region" description="Helical" evidence="10">
    <location>
        <begin position="143"/>
        <end position="160"/>
    </location>
</feature>
<dbReference type="PANTHER" id="PTHR11157">
    <property type="entry name" value="FATTY ACID ACYL TRANSFERASE-RELATED"/>
    <property type="match status" value="1"/>
</dbReference>
<keyword evidence="5 10" id="KW-0276">Fatty acid metabolism</keyword>
<keyword evidence="9 10" id="KW-0275">Fatty acid biosynthesis</keyword>
<dbReference type="GO" id="GO:0030148">
    <property type="term" value="P:sphingolipid biosynthetic process"/>
    <property type="evidence" value="ECO:0007669"/>
    <property type="project" value="TreeGrafter"/>
</dbReference>
<feature type="transmembrane region" description="Helical" evidence="10">
    <location>
        <begin position="113"/>
        <end position="131"/>
    </location>
</feature>
<evidence type="ECO:0000256" key="8">
    <source>
        <dbReference type="ARBA" id="ARBA00023136"/>
    </source>
</evidence>
<keyword evidence="12" id="KW-1185">Reference proteome</keyword>
<dbReference type="Pfam" id="PF01151">
    <property type="entry name" value="ELO"/>
    <property type="match status" value="1"/>
</dbReference>
<accession>A0A9N9MC39</accession>